<keyword evidence="1" id="KW-0472">Membrane</keyword>
<dbReference type="RefSeq" id="WP_003148565.1">
    <property type="nucleotide sequence ID" value="NZ_JQCP01000001.1"/>
</dbReference>
<dbReference type="Proteomes" id="UP000051927">
    <property type="component" value="Unassembled WGS sequence"/>
</dbReference>
<protein>
    <submittedName>
        <fullName evidence="2">Metal-activated pyridoxal enzyme</fullName>
    </submittedName>
</protein>
<feature type="transmembrane region" description="Helical" evidence="1">
    <location>
        <begin position="121"/>
        <end position="141"/>
    </location>
</feature>
<organism evidence="2 3">
    <name type="scientific">Lancefieldella rimae</name>
    <dbReference type="NCBI Taxonomy" id="1383"/>
    <lineage>
        <taxon>Bacteria</taxon>
        <taxon>Bacillati</taxon>
        <taxon>Actinomycetota</taxon>
        <taxon>Coriobacteriia</taxon>
        <taxon>Coriobacteriales</taxon>
        <taxon>Atopobiaceae</taxon>
        <taxon>Lancefieldella</taxon>
    </lineage>
</organism>
<feature type="transmembrane region" description="Helical" evidence="1">
    <location>
        <begin position="306"/>
        <end position="327"/>
    </location>
</feature>
<sequence length="362" mass="37211">MDVKKEKMLIVGGGLVMGVIASVLVFLGNPGNMGFCLACFIRDTTGALGLHRAEAVQYIRPELIGLILGSFLFAVGKKEFSARGGSAPLTRFALGFCVMVGALMFLGCPFRMILRIAGGDLNAVVGILGFIAGIGAGTFFLKRGYSLKRTYRLPAAEGAIWPLVQLALLALLIAAPAFILFTAAGKGPGAQHAAIAVSLVAGLIVGALAQQTRFCMVGGVRDFILFRENRLLLGFVSVLVAACIANLVLGAVAGKEFFKLGFEGQPVAHTDGLWNFLGLFLVGFASVLLGGCPLRQMILSGEGNGDSAIAILGLTVGAAFCHNFGLAASGKGPTGAGEIAVIVCLAAAVAIACANTFGKSKA</sequence>
<dbReference type="GeneID" id="84903886"/>
<feature type="transmembrane region" description="Helical" evidence="1">
    <location>
        <begin position="231"/>
        <end position="253"/>
    </location>
</feature>
<dbReference type="Pfam" id="PF04143">
    <property type="entry name" value="Sulf_transp"/>
    <property type="match status" value="1"/>
</dbReference>
<feature type="transmembrane region" description="Helical" evidence="1">
    <location>
        <begin position="88"/>
        <end position="106"/>
    </location>
</feature>
<feature type="transmembrane region" description="Helical" evidence="1">
    <location>
        <begin position="190"/>
        <end position="210"/>
    </location>
</feature>
<feature type="transmembrane region" description="Helical" evidence="1">
    <location>
        <begin position="339"/>
        <end position="358"/>
    </location>
</feature>
<feature type="transmembrane region" description="Helical" evidence="1">
    <location>
        <begin position="162"/>
        <end position="184"/>
    </location>
</feature>
<proteinExistence type="predicted"/>
<keyword evidence="1" id="KW-0812">Transmembrane</keyword>
<gene>
    <name evidence="2" type="ORF">IV60_GL000457</name>
</gene>
<accession>A0ABR5Q3K9</accession>
<dbReference type="EMBL" id="JQCP01000001">
    <property type="protein sequence ID" value="KRO03274.1"/>
    <property type="molecule type" value="Genomic_DNA"/>
</dbReference>
<name>A0ABR5Q3K9_9ACTN</name>
<feature type="transmembrane region" description="Helical" evidence="1">
    <location>
        <begin position="58"/>
        <end position="76"/>
    </location>
</feature>
<evidence type="ECO:0000313" key="2">
    <source>
        <dbReference type="EMBL" id="KRO03274.1"/>
    </source>
</evidence>
<evidence type="ECO:0000313" key="3">
    <source>
        <dbReference type="Proteomes" id="UP000051927"/>
    </source>
</evidence>
<keyword evidence="3" id="KW-1185">Reference proteome</keyword>
<reference evidence="2 3" key="1">
    <citation type="journal article" date="2015" name="Genome Announc.">
        <title>Expanding the biotechnology potential of lactobacilli through comparative genomics of 213 strains and associated genera.</title>
        <authorList>
            <person name="Sun Z."/>
            <person name="Harris H.M."/>
            <person name="McCann A."/>
            <person name="Guo C."/>
            <person name="Argimon S."/>
            <person name="Zhang W."/>
            <person name="Yang X."/>
            <person name="Jeffery I.B."/>
            <person name="Cooney J.C."/>
            <person name="Kagawa T.F."/>
            <person name="Liu W."/>
            <person name="Song Y."/>
            <person name="Salvetti E."/>
            <person name="Wrobel A."/>
            <person name="Rasinkangas P."/>
            <person name="Parkhill J."/>
            <person name="Rea M.C."/>
            <person name="O'Sullivan O."/>
            <person name="Ritari J."/>
            <person name="Douillard F.P."/>
            <person name="Paul Ross R."/>
            <person name="Yang R."/>
            <person name="Briner A.E."/>
            <person name="Felis G.E."/>
            <person name="de Vos W.M."/>
            <person name="Barrangou R."/>
            <person name="Klaenhammer T.R."/>
            <person name="Caufield P.W."/>
            <person name="Cui Y."/>
            <person name="Zhang H."/>
            <person name="O'Toole P.W."/>
        </authorList>
    </citation>
    <scope>NUCLEOTIDE SEQUENCE [LARGE SCALE GENOMIC DNA]</scope>
    <source>
        <strain evidence="2 3">DSM 7090</strain>
    </source>
</reference>
<evidence type="ECO:0000256" key="1">
    <source>
        <dbReference type="SAM" id="Phobius"/>
    </source>
</evidence>
<feature type="transmembrane region" description="Helical" evidence="1">
    <location>
        <begin position="273"/>
        <end position="294"/>
    </location>
</feature>
<dbReference type="NCBIfam" id="TIGR04112">
    <property type="entry name" value="seleno_YedE"/>
    <property type="match status" value="1"/>
</dbReference>
<dbReference type="InterPro" id="IPR026366">
    <property type="entry name" value="Seleno_YedE"/>
</dbReference>
<feature type="transmembrane region" description="Helical" evidence="1">
    <location>
        <begin position="9"/>
        <end position="27"/>
    </location>
</feature>
<dbReference type="InterPro" id="IPR007272">
    <property type="entry name" value="Sulf_transp_TsuA/YedE"/>
</dbReference>
<keyword evidence="1" id="KW-1133">Transmembrane helix</keyword>
<comment type="caution">
    <text evidence="2">The sequence shown here is derived from an EMBL/GenBank/DDBJ whole genome shotgun (WGS) entry which is preliminary data.</text>
</comment>